<dbReference type="GO" id="GO:0016853">
    <property type="term" value="F:isomerase activity"/>
    <property type="evidence" value="ECO:0007669"/>
    <property type="project" value="UniProtKB-KW"/>
</dbReference>
<feature type="domain" description="Xylose isomerase-like TIM barrel" evidence="2">
    <location>
        <begin position="49"/>
        <end position="259"/>
    </location>
</feature>
<protein>
    <submittedName>
        <fullName evidence="3">Sugar phosphate isomerase/epimerase</fullName>
    </submittedName>
</protein>
<evidence type="ECO:0000313" key="3">
    <source>
        <dbReference type="EMBL" id="WCC80433.1"/>
    </source>
</evidence>
<keyword evidence="1 3" id="KW-0413">Isomerase</keyword>
<dbReference type="InterPro" id="IPR050417">
    <property type="entry name" value="Sugar_Epim/Isomerase"/>
</dbReference>
<dbReference type="PANTHER" id="PTHR43489">
    <property type="entry name" value="ISOMERASE"/>
    <property type="match status" value="1"/>
</dbReference>
<evidence type="ECO:0000256" key="1">
    <source>
        <dbReference type="ARBA" id="ARBA00023235"/>
    </source>
</evidence>
<proteinExistence type="predicted"/>
<dbReference type="SUPFAM" id="SSF51658">
    <property type="entry name" value="Xylose isomerase-like"/>
    <property type="match status" value="1"/>
</dbReference>
<evidence type="ECO:0000259" key="2">
    <source>
        <dbReference type="Pfam" id="PF01261"/>
    </source>
</evidence>
<dbReference type="Gene3D" id="3.20.20.150">
    <property type="entry name" value="Divalent-metal-dependent TIM barrel enzymes"/>
    <property type="match status" value="1"/>
</dbReference>
<organism evidence="3 4">
    <name type="scientific">Cutibacterium equinum</name>
    <dbReference type="NCBI Taxonomy" id="3016342"/>
    <lineage>
        <taxon>Bacteria</taxon>
        <taxon>Bacillati</taxon>
        <taxon>Actinomycetota</taxon>
        <taxon>Actinomycetes</taxon>
        <taxon>Propionibacteriales</taxon>
        <taxon>Propionibacteriaceae</taxon>
        <taxon>Cutibacterium</taxon>
    </lineage>
</organism>
<name>A0ABY7R1D9_9ACTN</name>
<dbReference type="EMBL" id="CP115668">
    <property type="protein sequence ID" value="WCC80433.1"/>
    <property type="molecule type" value="Genomic_DNA"/>
</dbReference>
<accession>A0ABY7R1D9</accession>
<dbReference type="InterPro" id="IPR036237">
    <property type="entry name" value="Xyl_isomerase-like_sf"/>
</dbReference>
<reference evidence="3 4" key="1">
    <citation type="submission" date="2023-01" db="EMBL/GenBank/DDBJ databases">
        <authorList>
            <person name="Lee S.H."/>
            <person name="Jung H.S."/>
            <person name="Yun J.U."/>
        </authorList>
    </citation>
    <scope>NUCLEOTIDE SEQUENCE [LARGE SCALE GENOMIC DNA]</scope>
    <source>
        <strain evidence="3 4">CBA3108</strain>
    </source>
</reference>
<evidence type="ECO:0000313" key="4">
    <source>
        <dbReference type="Proteomes" id="UP001212097"/>
    </source>
</evidence>
<reference evidence="3 4" key="2">
    <citation type="submission" date="2023-06" db="EMBL/GenBank/DDBJ databases">
        <title>The Gram-positive Non-spore-bearing Anaerobic Bacilli of Human Feces.</title>
        <authorList>
            <person name="Eggerth A.H."/>
        </authorList>
    </citation>
    <scope>NUCLEOTIDE SEQUENCE [LARGE SCALE GENOMIC DNA]</scope>
    <source>
        <strain evidence="3 4">CBA3108</strain>
    </source>
</reference>
<dbReference type="InterPro" id="IPR013022">
    <property type="entry name" value="Xyl_isomerase-like_TIM-brl"/>
</dbReference>
<dbReference type="RefSeq" id="WP_271418614.1">
    <property type="nucleotide sequence ID" value="NZ_CP115668.1"/>
</dbReference>
<dbReference type="Proteomes" id="UP001212097">
    <property type="component" value="Chromosome"/>
</dbReference>
<keyword evidence="4" id="KW-1185">Reference proteome</keyword>
<dbReference type="Pfam" id="PF01261">
    <property type="entry name" value="AP_endonuc_2"/>
    <property type="match status" value="1"/>
</dbReference>
<gene>
    <name evidence="3" type="ORF">O6R08_02605</name>
</gene>
<sequence>MQNVDAWREEIRKEYLTAKKQDPARFEPRLNMSWSNWGFGLEDLDDSCARLSANGLEYIELHGNHYGNDLGYQVEETKAVLKRHGLKTSGVCGMFSDDNDLSSNRPIQQQEAIDYIRREARFTAAMGGHYLLVVPGAVGRSQAYDAYEIERSYRALRLAADVFTETGVKAAIEPIRSAEVSIVHTVQEAVEYIERVDHPGVAHINGDVYHMQVEEPNIPRAILEAGKRLVNLHLADSNRRALGEGSMDVDTMIMALYLIGHNAPGRFVTPEPLGPGAGPYPARNGMPDPKALDALVGQTVSYFREREDAVRAMTEEN</sequence>
<dbReference type="PANTHER" id="PTHR43489:SF7">
    <property type="entry name" value="3-DEHYDRO-D-GULOSIDE 4-EPIMERASE-RELATED"/>
    <property type="match status" value="1"/>
</dbReference>